<name>A0A0T5XBV3_9BACT</name>
<dbReference type="eggNOG" id="ENOG503308A">
    <property type="taxonomic scope" value="Bacteria"/>
</dbReference>
<evidence type="ECO:0000313" key="2">
    <source>
        <dbReference type="Proteomes" id="UP000005273"/>
    </source>
</evidence>
<proteinExistence type="predicted"/>
<dbReference type="EMBL" id="ACJX03000001">
    <property type="protein sequence ID" value="KRT35856.1"/>
    <property type="molecule type" value="Genomic_DNA"/>
</dbReference>
<sequence length="84" mass="8890">MQRGGAGSMLIVECQVCGEVKVLAGDPDYDGMARASWICAKCGTGQLVQLPVSSDARGVDLRKILKGMTLHASSGEYVFLGDRD</sequence>
<dbReference type="AlphaFoldDB" id="A0A0T5XBV3"/>
<gene>
    <name evidence="1" type="ORF">HMPREF1705_03112</name>
</gene>
<dbReference type="Proteomes" id="UP000005273">
    <property type="component" value="Unassembled WGS sequence"/>
</dbReference>
<keyword evidence="2" id="KW-1185">Reference proteome</keyword>
<dbReference type="STRING" id="592015.HMPREF1705_03112"/>
<accession>A0A0T5XBV3</accession>
<evidence type="ECO:0000313" key="1">
    <source>
        <dbReference type="EMBL" id="KRT35856.1"/>
    </source>
</evidence>
<protein>
    <submittedName>
        <fullName evidence="1">Uncharacterized protein</fullName>
    </submittedName>
</protein>
<reference evidence="2" key="1">
    <citation type="submission" date="2012-09" db="EMBL/GenBank/DDBJ databases">
        <authorList>
            <person name="Weinstock G."/>
            <person name="Sodergren E."/>
            <person name="Clifton S."/>
            <person name="Fulton L."/>
            <person name="Fulton B."/>
            <person name="Courtney L."/>
            <person name="Fronick C."/>
            <person name="Harrison M."/>
            <person name="Strong C."/>
            <person name="Farmer C."/>
            <person name="Delehaunty K."/>
            <person name="Markovic C."/>
            <person name="Hall O."/>
            <person name="Minx P."/>
            <person name="Tomlinson C."/>
            <person name="Mitreva M."/>
            <person name="Nelson J."/>
            <person name="Hou S."/>
            <person name="Wollam A."/>
            <person name="Pepin K.H."/>
            <person name="Johnson M."/>
            <person name="Bhonagiri V."/>
            <person name="Nash W.E."/>
            <person name="Suruliraj S."/>
            <person name="Warren W."/>
            <person name="Chinwalla A."/>
            <person name="Mardis E.R."/>
            <person name="Wilson R.K."/>
        </authorList>
    </citation>
    <scope>NUCLEOTIDE SEQUENCE [LARGE SCALE GENOMIC DNA]</scope>
    <source>
        <strain evidence="2">OS1</strain>
    </source>
</reference>
<organism evidence="1 2">
    <name type="scientific">Acetomicrobium hydrogeniformans ATCC BAA-1850</name>
    <dbReference type="NCBI Taxonomy" id="592015"/>
    <lineage>
        <taxon>Bacteria</taxon>
        <taxon>Thermotogati</taxon>
        <taxon>Synergistota</taxon>
        <taxon>Synergistia</taxon>
        <taxon>Synergistales</taxon>
        <taxon>Acetomicrobiaceae</taxon>
        <taxon>Acetomicrobium</taxon>
    </lineage>
</organism>
<comment type="caution">
    <text evidence="1">The sequence shown here is derived from an EMBL/GenBank/DDBJ whole genome shotgun (WGS) entry which is preliminary data.</text>
</comment>